<dbReference type="OrthoDB" id="5405281at2"/>
<dbReference type="InterPro" id="IPR050131">
    <property type="entry name" value="Peptidase_S8_subtilisin-like"/>
</dbReference>
<dbReference type="Proteomes" id="UP000273643">
    <property type="component" value="Unassembled WGS sequence"/>
</dbReference>
<dbReference type="RefSeq" id="WP_123637100.1">
    <property type="nucleotide sequence ID" value="NZ_RJUK01000001.1"/>
</dbReference>
<evidence type="ECO:0000256" key="5">
    <source>
        <dbReference type="PROSITE-ProRule" id="PRU01240"/>
    </source>
</evidence>
<dbReference type="PROSITE" id="PS00138">
    <property type="entry name" value="SUBTILASE_SER"/>
    <property type="match status" value="1"/>
</dbReference>
<accession>A0A3N1NWE4</accession>
<evidence type="ECO:0000313" key="9">
    <source>
        <dbReference type="Proteomes" id="UP000273643"/>
    </source>
</evidence>
<dbReference type="GO" id="GO:0004252">
    <property type="term" value="F:serine-type endopeptidase activity"/>
    <property type="evidence" value="ECO:0007669"/>
    <property type="project" value="UniProtKB-UniRule"/>
</dbReference>
<evidence type="ECO:0000256" key="3">
    <source>
        <dbReference type="ARBA" id="ARBA00022801"/>
    </source>
</evidence>
<organism evidence="8 9">
    <name type="scientific">Marinimicrobium koreense</name>
    <dbReference type="NCBI Taxonomy" id="306545"/>
    <lineage>
        <taxon>Bacteria</taxon>
        <taxon>Pseudomonadati</taxon>
        <taxon>Pseudomonadota</taxon>
        <taxon>Gammaproteobacteria</taxon>
        <taxon>Cellvibrionales</taxon>
        <taxon>Cellvibrionaceae</taxon>
        <taxon>Marinimicrobium</taxon>
    </lineage>
</organism>
<dbReference type="GO" id="GO:0006508">
    <property type="term" value="P:proteolysis"/>
    <property type="evidence" value="ECO:0007669"/>
    <property type="project" value="UniProtKB-KW"/>
</dbReference>
<dbReference type="Gene3D" id="3.40.50.200">
    <property type="entry name" value="Peptidase S8/S53 domain"/>
    <property type="match status" value="1"/>
</dbReference>
<dbReference type="AlphaFoldDB" id="A0A3N1NWE4"/>
<dbReference type="InterPro" id="IPR015500">
    <property type="entry name" value="Peptidase_S8_subtilisin-rel"/>
</dbReference>
<feature type="active site" description="Charge relay system" evidence="5">
    <location>
        <position position="407"/>
    </location>
</feature>
<evidence type="ECO:0000256" key="6">
    <source>
        <dbReference type="SAM" id="SignalP"/>
    </source>
</evidence>
<keyword evidence="4 5" id="KW-0720">Serine protease</keyword>
<feature type="signal peptide" evidence="6">
    <location>
        <begin position="1"/>
        <end position="29"/>
    </location>
</feature>
<evidence type="ECO:0000259" key="7">
    <source>
        <dbReference type="Pfam" id="PF00082"/>
    </source>
</evidence>
<keyword evidence="6" id="KW-0732">Signal</keyword>
<feature type="active site" description="Charge relay system" evidence="5">
    <location>
        <position position="252"/>
    </location>
</feature>
<evidence type="ECO:0000256" key="2">
    <source>
        <dbReference type="ARBA" id="ARBA00022670"/>
    </source>
</evidence>
<dbReference type="PROSITE" id="PS51892">
    <property type="entry name" value="SUBTILASE"/>
    <property type="match status" value="1"/>
</dbReference>
<comment type="similarity">
    <text evidence="1 5">Belongs to the peptidase S8 family.</text>
</comment>
<keyword evidence="3 5" id="KW-0378">Hydrolase</keyword>
<protein>
    <submittedName>
        <fullName evidence="8">Subtilase family protein</fullName>
    </submittedName>
</protein>
<dbReference type="PANTHER" id="PTHR43806:SF11">
    <property type="entry name" value="CEREVISIN-RELATED"/>
    <property type="match status" value="1"/>
</dbReference>
<dbReference type="InterPro" id="IPR023828">
    <property type="entry name" value="Peptidase_S8_Ser-AS"/>
</dbReference>
<dbReference type="Pfam" id="PF00082">
    <property type="entry name" value="Peptidase_S8"/>
    <property type="match status" value="1"/>
</dbReference>
<gene>
    <name evidence="8" type="ORF">EDC38_0389</name>
</gene>
<keyword evidence="2 5" id="KW-0645">Protease</keyword>
<dbReference type="InterPro" id="IPR036852">
    <property type="entry name" value="Peptidase_S8/S53_dom_sf"/>
</dbReference>
<dbReference type="SUPFAM" id="SSF52743">
    <property type="entry name" value="Subtilisin-like"/>
    <property type="match status" value="1"/>
</dbReference>
<proteinExistence type="inferred from homology"/>
<evidence type="ECO:0000256" key="4">
    <source>
        <dbReference type="ARBA" id="ARBA00022825"/>
    </source>
</evidence>
<dbReference type="InterPro" id="IPR000209">
    <property type="entry name" value="Peptidase_S8/S53_dom"/>
</dbReference>
<name>A0A3N1NWE4_9GAMM</name>
<dbReference type="EMBL" id="RJUK01000001">
    <property type="protein sequence ID" value="ROQ19801.1"/>
    <property type="molecule type" value="Genomic_DNA"/>
</dbReference>
<comment type="caution">
    <text evidence="8">The sequence shown here is derived from an EMBL/GenBank/DDBJ whole genome shotgun (WGS) entry which is preliminary data.</text>
</comment>
<feature type="active site" description="Charge relay system" evidence="5">
    <location>
        <position position="216"/>
    </location>
</feature>
<feature type="domain" description="Peptidase S8/S53" evidence="7">
    <location>
        <begin position="210"/>
        <end position="454"/>
    </location>
</feature>
<evidence type="ECO:0000256" key="1">
    <source>
        <dbReference type="ARBA" id="ARBA00011073"/>
    </source>
</evidence>
<dbReference type="PANTHER" id="PTHR43806">
    <property type="entry name" value="PEPTIDASE S8"/>
    <property type="match status" value="1"/>
</dbReference>
<evidence type="ECO:0000313" key="8">
    <source>
        <dbReference type="EMBL" id="ROQ19801.1"/>
    </source>
</evidence>
<keyword evidence="9" id="KW-1185">Reference proteome</keyword>
<sequence>MIANPRPARLTRLRALVLCLLGLSTVAQAQLGLPSAVTDRVDRSIDSVERVHRDSLPSDVTSALERRLTAALPEQLPDTLRPPAEPLDALPSRVPILDSRGVTLFMDVEVEDGWRAVQHEWLLMLAPGELALLEPLNVEILEQKRLPKLELEMVRFRVPARLDSYAALQNTLPADLAERLDRNHIYNPQTANPSSESAVRPRKPLCEQPVKVGMIDTAIATEHPGLINSRIVERNFLPDPEGTDEKGPPTGHGTAVAGLMVGIIDETPARLPGATLYNASVFYSRNQYAQGATMMHLVSGLEWLIGQEVSVINMSLTGPDNRVLATVMERLTAGDIAVVAAAGNEGPAAPPLYPAAYGGVIASTAVDADGQVYRWANRGEHIDFAGPGVSVRTTRGTGEFGHESGTSMAAPTVTAHVACALAKQLASSENVLQYLAGQAKDLGEAGRDPIFGHGLLQ</sequence>
<dbReference type="PRINTS" id="PR00723">
    <property type="entry name" value="SUBTILISIN"/>
</dbReference>
<dbReference type="CDD" id="cd05561">
    <property type="entry name" value="Peptidases_S8_4"/>
    <property type="match status" value="1"/>
</dbReference>
<feature type="chain" id="PRO_5017964353" evidence="6">
    <location>
        <begin position="30"/>
        <end position="457"/>
    </location>
</feature>
<reference evidence="8 9" key="1">
    <citation type="submission" date="2018-11" db="EMBL/GenBank/DDBJ databases">
        <title>Genomic Encyclopedia of Type Strains, Phase IV (KMG-IV): sequencing the most valuable type-strain genomes for metagenomic binning, comparative biology and taxonomic classification.</title>
        <authorList>
            <person name="Goeker M."/>
        </authorList>
    </citation>
    <scope>NUCLEOTIDE SEQUENCE [LARGE SCALE GENOMIC DNA]</scope>
    <source>
        <strain evidence="8 9">DSM 16974</strain>
    </source>
</reference>